<comment type="subcellular location">
    <subcellularLocation>
        <location evidence="1">Periplasm</location>
    </subcellularLocation>
</comment>
<dbReference type="EMBL" id="FQXB01000001">
    <property type="protein sequence ID" value="SHG87463.1"/>
    <property type="molecule type" value="Genomic_DNA"/>
</dbReference>
<dbReference type="InterPro" id="IPR014162">
    <property type="entry name" value="CpoB_C"/>
</dbReference>
<feature type="coiled-coil region" evidence="1">
    <location>
        <begin position="26"/>
        <end position="86"/>
    </location>
</feature>
<keyword evidence="3" id="KW-1185">Reference proteome</keyword>
<evidence type="ECO:0000256" key="1">
    <source>
        <dbReference type="HAMAP-Rule" id="MF_02066"/>
    </source>
</evidence>
<evidence type="ECO:0000313" key="3">
    <source>
        <dbReference type="Proteomes" id="UP000184074"/>
    </source>
</evidence>
<keyword evidence="1" id="KW-0132">Cell division</keyword>
<feature type="chain" id="PRO_5013416822" description="Cell division coordinator CpoB" evidence="1">
    <location>
        <begin position="21"/>
        <end position="273"/>
    </location>
</feature>
<dbReference type="Pfam" id="PF13432">
    <property type="entry name" value="TPR_16"/>
    <property type="match status" value="1"/>
</dbReference>
<dbReference type="InterPro" id="IPR011990">
    <property type="entry name" value="TPR-like_helical_dom_sf"/>
</dbReference>
<keyword evidence="1" id="KW-0131">Cell cycle</keyword>
<dbReference type="InterPro" id="IPR034706">
    <property type="entry name" value="CpoB"/>
</dbReference>
<dbReference type="HAMAP" id="MF_02066">
    <property type="entry name" value="CpoB"/>
    <property type="match status" value="1"/>
</dbReference>
<dbReference type="OrthoDB" id="9763909at2"/>
<reference evidence="2 3" key="1">
    <citation type="submission" date="2016-11" db="EMBL/GenBank/DDBJ databases">
        <authorList>
            <person name="Jaros S."/>
            <person name="Januszkiewicz K."/>
            <person name="Wedrychowicz H."/>
        </authorList>
    </citation>
    <scope>NUCLEOTIDE SEQUENCE [LARGE SCALE GENOMIC DNA]</scope>
    <source>
        <strain evidence="2 3">DSM 28715</strain>
    </source>
</reference>
<keyword evidence="1" id="KW-0175">Coiled coil</keyword>
<dbReference type="GO" id="GO:0030288">
    <property type="term" value="C:outer membrane-bounded periplasmic space"/>
    <property type="evidence" value="ECO:0007669"/>
    <property type="project" value="UniProtKB-UniRule"/>
</dbReference>
<dbReference type="NCBIfam" id="TIGR02795">
    <property type="entry name" value="tol_pal_ybgF"/>
    <property type="match status" value="1"/>
</dbReference>
<feature type="signal peptide" evidence="1">
    <location>
        <begin position="1"/>
        <end position="20"/>
    </location>
</feature>
<organism evidence="2 3">
    <name type="scientific">Cognatiyoonia sediminum</name>
    <dbReference type="NCBI Taxonomy" id="1508389"/>
    <lineage>
        <taxon>Bacteria</taxon>
        <taxon>Pseudomonadati</taxon>
        <taxon>Pseudomonadota</taxon>
        <taxon>Alphaproteobacteria</taxon>
        <taxon>Rhodobacterales</taxon>
        <taxon>Paracoccaceae</taxon>
        <taxon>Cognatiyoonia</taxon>
    </lineage>
</organism>
<sequence length="273" mass="28940" precursor="true">MLKRFALISALMVAAPTYGAAQDETLADIRQQLSVLYVDIQRLKTELSASGTLTQGMTGNTPLDRLNSIEEQLQRLTSKTEELEYRVNRITVDGTNRVGDLEFRLCELEPNCDISQLGDTPTLGGVDNEATVPEAQASNETADPSLAVGERADFDSAQEALAAGDFRGALEKLTAFASAYPGSSLAPRASLIRGQALEALGEMPNAARAYLESFSGDPTGSVAPEALYKLGFALGALGQTQDACLTLGEVGIRFPGSPAVLEAQSSMRNFGCN</sequence>
<comment type="function">
    <text evidence="1">Mediates coordination of peptidoglycan synthesis and outer membrane constriction during cell division.</text>
</comment>
<dbReference type="Pfam" id="PF13174">
    <property type="entry name" value="TPR_6"/>
    <property type="match status" value="1"/>
</dbReference>
<accession>A0A1M5NER4</accession>
<protein>
    <recommendedName>
        <fullName evidence="1">Cell division coordinator CpoB</fullName>
    </recommendedName>
</protein>
<proteinExistence type="inferred from homology"/>
<dbReference type="SUPFAM" id="SSF48452">
    <property type="entry name" value="TPR-like"/>
    <property type="match status" value="1"/>
</dbReference>
<evidence type="ECO:0000313" key="2">
    <source>
        <dbReference type="EMBL" id="SHG87463.1"/>
    </source>
</evidence>
<comment type="similarity">
    <text evidence="1">Belongs to the CpoB family.</text>
</comment>
<dbReference type="InterPro" id="IPR019734">
    <property type="entry name" value="TPR_rpt"/>
</dbReference>
<dbReference type="STRING" id="1508389.SAMN05444003_1341"/>
<name>A0A1M5NER4_9RHOB</name>
<dbReference type="AlphaFoldDB" id="A0A1M5NER4"/>
<dbReference type="RefSeq" id="WP_072900035.1">
    <property type="nucleotide sequence ID" value="NZ_FQXB01000001.1"/>
</dbReference>
<dbReference type="Gene3D" id="1.25.40.10">
    <property type="entry name" value="Tetratricopeptide repeat domain"/>
    <property type="match status" value="1"/>
</dbReference>
<gene>
    <name evidence="1" type="primary">cpoB</name>
    <name evidence="2" type="ORF">SAMN05444003_1341</name>
</gene>
<keyword evidence="1" id="KW-0574">Periplasm</keyword>
<dbReference type="Proteomes" id="UP000184074">
    <property type="component" value="Unassembled WGS sequence"/>
</dbReference>
<keyword evidence="1" id="KW-0732">Signal</keyword>
<dbReference type="GO" id="GO:0043093">
    <property type="term" value="P:FtsZ-dependent cytokinesis"/>
    <property type="evidence" value="ECO:0007669"/>
    <property type="project" value="UniProtKB-UniRule"/>
</dbReference>